<proteinExistence type="predicted"/>
<protein>
    <submittedName>
        <fullName evidence="1">Uncharacterized protein</fullName>
    </submittedName>
</protein>
<comment type="caution">
    <text evidence="1">The sequence shown here is derived from an EMBL/GenBank/DDBJ whole genome shotgun (WGS) entry which is preliminary data.</text>
</comment>
<keyword evidence="2" id="KW-1185">Reference proteome</keyword>
<organism evidence="1 2">
    <name type="scientific">Streptomyces shaanxiensis</name>
    <dbReference type="NCBI Taxonomy" id="653357"/>
    <lineage>
        <taxon>Bacteria</taxon>
        <taxon>Bacillati</taxon>
        <taxon>Actinomycetota</taxon>
        <taxon>Actinomycetes</taxon>
        <taxon>Kitasatosporales</taxon>
        <taxon>Streptomycetaceae</taxon>
        <taxon>Streptomyces</taxon>
    </lineage>
</organism>
<dbReference type="EMBL" id="BAAAZY010000011">
    <property type="protein sequence ID" value="GAA4064843.1"/>
    <property type="molecule type" value="Genomic_DNA"/>
</dbReference>
<dbReference type="RefSeq" id="WP_345015230.1">
    <property type="nucleotide sequence ID" value="NZ_BAAAZY010000011.1"/>
</dbReference>
<reference evidence="2" key="1">
    <citation type="journal article" date="2019" name="Int. J. Syst. Evol. Microbiol.">
        <title>The Global Catalogue of Microorganisms (GCM) 10K type strain sequencing project: providing services to taxonomists for standard genome sequencing and annotation.</title>
        <authorList>
            <consortium name="The Broad Institute Genomics Platform"/>
            <consortium name="The Broad Institute Genome Sequencing Center for Infectious Disease"/>
            <person name="Wu L."/>
            <person name="Ma J."/>
        </authorList>
    </citation>
    <scope>NUCLEOTIDE SEQUENCE [LARGE SCALE GENOMIC DNA]</scope>
    <source>
        <strain evidence="2">JCM 16925</strain>
    </source>
</reference>
<accession>A0ABP7VDY6</accession>
<dbReference type="Proteomes" id="UP001499984">
    <property type="component" value="Unassembled WGS sequence"/>
</dbReference>
<sequence>MGADDGSAVAAELPGVRGSVGVPSPVAAEGAAVSVGAGGTVGVGETDSVGDADGVGVGDGPGGVVRLVAGGGASGGVGVVWPPSGLAKWSGRAMRAATATAAPAPAAVRRKRRRDALARIAS</sequence>
<evidence type="ECO:0000313" key="2">
    <source>
        <dbReference type="Proteomes" id="UP001499984"/>
    </source>
</evidence>
<gene>
    <name evidence="1" type="ORF">GCM10022233_44090</name>
</gene>
<name>A0ABP7VDY6_9ACTN</name>
<evidence type="ECO:0000313" key="1">
    <source>
        <dbReference type="EMBL" id="GAA4064843.1"/>
    </source>
</evidence>